<dbReference type="EMBL" id="JAGYWB010000002">
    <property type="protein sequence ID" value="KAI0528656.1"/>
    <property type="molecule type" value="Genomic_DNA"/>
</dbReference>
<protein>
    <submittedName>
        <fullName evidence="1">Uncharacterized protein</fullName>
    </submittedName>
</protein>
<dbReference type="AlphaFoldDB" id="A0A8T3C456"/>
<evidence type="ECO:0000313" key="2">
    <source>
        <dbReference type="Proteomes" id="UP000829196"/>
    </source>
</evidence>
<gene>
    <name evidence="1" type="ORF">KFK09_001198</name>
</gene>
<reference evidence="1" key="1">
    <citation type="journal article" date="2022" name="Front. Genet.">
        <title>Chromosome-Scale Assembly of the Dendrobium nobile Genome Provides Insights Into the Molecular Mechanism of the Biosynthesis of the Medicinal Active Ingredient of Dendrobium.</title>
        <authorList>
            <person name="Xu Q."/>
            <person name="Niu S.-C."/>
            <person name="Li K.-L."/>
            <person name="Zheng P.-J."/>
            <person name="Zhang X.-J."/>
            <person name="Jia Y."/>
            <person name="Liu Y."/>
            <person name="Niu Y.-X."/>
            <person name="Yu L.-H."/>
            <person name="Chen D.-F."/>
            <person name="Zhang G.-Q."/>
        </authorList>
    </citation>
    <scope>NUCLEOTIDE SEQUENCE</scope>
    <source>
        <tissue evidence="1">Leaf</tissue>
    </source>
</reference>
<dbReference type="Proteomes" id="UP000829196">
    <property type="component" value="Unassembled WGS sequence"/>
</dbReference>
<organism evidence="1 2">
    <name type="scientific">Dendrobium nobile</name>
    <name type="common">Orchid</name>
    <dbReference type="NCBI Taxonomy" id="94219"/>
    <lineage>
        <taxon>Eukaryota</taxon>
        <taxon>Viridiplantae</taxon>
        <taxon>Streptophyta</taxon>
        <taxon>Embryophyta</taxon>
        <taxon>Tracheophyta</taxon>
        <taxon>Spermatophyta</taxon>
        <taxon>Magnoliopsida</taxon>
        <taxon>Liliopsida</taxon>
        <taxon>Asparagales</taxon>
        <taxon>Orchidaceae</taxon>
        <taxon>Epidendroideae</taxon>
        <taxon>Malaxideae</taxon>
        <taxon>Dendrobiinae</taxon>
        <taxon>Dendrobium</taxon>
    </lineage>
</organism>
<keyword evidence="2" id="KW-1185">Reference proteome</keyword>
<accession>A0A8T3C456</accession>
<proteinExistence type="predicted"/>
<comment type="caution">
    <text evidence="1">The sequence shown here is derived from an EMBL/GenBank/DDBJ whole genome shotgun (WGS) entry which is preliminary data.</text>
</comment>
<name>A0A8T3C456_DENNO</name>
<evidence type="ECO:0000313" key="1">
    <source>
        <dbReference type="EMBL" id="KAI0528656.1"/>
    </source>
</evidence>
<sequence length="78" mass="8778">MTQRNASEAGEDRCEIAARRKCFIFGILIREQLTVLNFAEVTGWENLRCPHRIIAPFSKHGIEYSSSAFEANPSHLAA</sequence>